<accession>A0A3M7SPV2</accession>
<dbReference type="Proteomes" id="UP000276133">
    <property type="component" value="Unassembled WGS sequence"/>
</dbReference>
<comment type="caution">
    <text evidence="1">The sequence shown here is derived from an EMBL/GenBank/DDBJ whole genome shotgun (WGS) entry which is preliminary data.</text>
</comment>
<protein>
    <submittedName>
        <fullName evidence="1">Uncharacterized protein</fullName>
    </submittedName>
</protein>
<evidence type="ECO:0000313" key="1">
    <source>
        <dbReference type="EMBL" id="RNA37769.1"/>
    </source>
</evidence>
<proteinExistence type="predicted"/>
<sequence length="67" mass="7983">MLKYPFSVSKSWSFSITNFDNLYNLPKEKLLPKKKRKNHSIAEKEKPNRFQRNYHICAGHKNLCAIM</sequence>
<reference evidence="1 2" key="1">
    <citation type="journal article" date="2018" name="Sci. Rep.">
        <title>Genomic signatures of local adaptation to the degree of environmental predictability in rotifers.</title>
        <authorList>
            <person name="Franch-Gras L."/>
            <person name="Hahn C."/>
            <person name="Garcia-Roger E.M."/>
            <person name="Carmona M.J."/>
            <person name="Serra M."/>
            <person name="Gomez A."/>
        </authorList>
    </citation>
    <scope>NUCLEOTIDE SEQUENCE [LARGE SCALE GENOMIC DNA]</scope>
    <source>
        <strain evidence="1">HYR1</strain>
    </source>
</reference>
<keyword evidence="2" id="KW-1185">Reference proteome</keyword>
<evidence type="ECO:0000313" key="2">
    <source>
        <dbReference type="Proteomes" id="UP000276133"/>
    </source>
</evidence>
<gene>
    <name evidence="1" type="ORF">BpHYR1_023952</name>
</gene>
<organism evidence="1 2">
    <name type="scientific">Brachionus plicatilis</name>
    <name type="common">Marine rotifer</name>
    <name type="synonym">Brachionus muelleri</name>
    <dbReference type="NCBI Taxonomy" id="10195"/>
    <lineage>
        <taxon>Eukaryota</taxon>
        <taxon>Metazoa</taxon>
        <taxon>Spiralia</taxon>
        <taxon>Gnathifera</taxon>
        <taxon>Rotifera</taxon>
        <taxon>Eurotatoria</taxon>
        <taxon>Monogononta</taxon>
        <taxon>Pseudotrocha</taxon>
        <taxon>Ploima</taxon>
        <taxon>Brachionidae</taxon>
        <taxon>Brachionus</taxon>
    </lineage>
</organism>
<dbReference type="AlphaFoldDB" id="A0A3M7SPV2"/>
<dbReference type="EMBL" id="REGN01000982">
    <property type="protein sequence ID" value="RNA37769.1"/>
    <property type="molecule type" value="Genomic_DNA"/>
</dbReference>
<name>A0A3M7SPV2_BRAPC</name>